<dbReference type="InterPro" id="IPR003213">
    <property type="entry name" value="Cyt_c_oxidase_su6B"/>
</dbReference>
<evidence type="ECO:0000313" key="5">
    <source>
        <dbReference type="Proteomes" id="UP000271087"/>
    </source>
</evidence>
<dbReference type="PANTHER" id="PTHR11387">
    <property type="entry name" value="CYTOCHROME C OXIDASE SUBUNIT 6B"/>
    <property type="match status" value="1"/>
</dbReference>
<dbReference type="EMBL" id="UYRW01001240">
    <property type="protein sequence ID" value="VDK75598.1"/>
    <property type="molecule type" value="Genomic_DNA"/>
</dbReference>
<proteinExistence type="predicted"/>
<evidence type="ECO:0000313" key="6">
    <source>
        <dbReference type="WBParaSite" id="nOo.2.0.1.t04999-RA"/>
    </source>
</evidence>
<keyword evidence="2" id="KW-0496">Mitochondrion</keyword>
<dbReference type="GO" id="GO:0045277">
    <property type="term" value="C:respiratory chain complex IV"/>
    <property type="evidence" value="ECO:0007669"/>
    <property type="project" value="InterPro"/>
</dbReference>
<organism evidence="6">
    <name type="scientific">Onchocerca ochengi</name>
    <name type="common">Filarial nematode worm</name>
    <dbReference type="NCBI Taxonomy" id="42157"/>
    <lineage>
        <taxon>Eukaryota</taxon>
        <taxon>Metazoa</taxon>
        <taxon>Ecdysozoa</taxon>
        <taxon>Nematoda</taxon>
        <taxon>Chromadorea</taxon>
        <taxon>Rhabditida</taxon>
        <taxon>Spirurina</taxon>
        <taxon>Spiruromorpha</taxon>
        <taxon>Filarioidea</taxon>
        <taxon>Onchocercidae</taxon>
        <taxon>Onchocerca</taxon>
    </lineage>
</organism>
<reference evidence="6" key="1">
    <citation type="submission" date="2016-06" db="UniProtKB">
        <authorList>
            <consortium name="WormBaseParasite"/>
        </authorList>
    </citation>
    <scope>IDENTIFICATION</scope>
</reference>
<dbReference type="Pfam" id="PF02297">
    <property type="entry name" value="COX6B"/>
    <property type="match status" value="1"/>
</dbReference>
<dbReference type="InterPro" id="IPR036549">
    <property type="entry name" value="CX6/COA6-like_sf"/>
</dbReference>
<reference evidence="4 5" key="2">
    <citation type="submission" date="2018-08" db="EMBL/GenBank/DDBJ databases">
        <authorList>
            <person name="Laetsch R D."/>
            <person name="Stevens L."/>
            <person name="Kumar S."/>
            <person name="Blaxter L. M."/>
        </authorList>
    </citation>
    <scope>NUCLEOTIDE SEQUENCE [LARGE SCALE GENOMIC DNA]</scope>
</reference>
<dbReference type="Proteomes" id="UP000271087">
    <property type="component" value="Unassembled WGS sequence"/>
</dbReference>
<evidence type="ECO:0000256" key="1">
    <source>
        <dbReference type="ARBA" id="ARBA00004173"/>
    </source>
</evidence>
<evidence type="ECO:0000256" key="3">
    <source>
        <dbReference type="ARBA" id="ARBA00023157"/>
    </source>
</evidence>
<evidence type="ECO:0000256" key="2">
    <source>
        <dbReference type="ARBA" id="ARBA00023128"/>
    </source>
</evidence>
<keyword evidence="3" id="KW-1015">Disulfide bond</keyword>
<name>A0A182EAC5_ONCOC</name>
<dbReference type="STRING" id="42157.A0A182EAC5"/>
<dbReference type="WBParaSite" id="nOo.2.0.1.t04999-RA">
    <property type="protein sequence ID" value="nOo.2.0.1.t04999-RA"/>
    <property type="gene ID" value="nOo.2.0.1.g04999"/>
</dbReference>
<dbReference type="OrthoDB" id="1107506at2759"/>
<sequence length="190" mass="22556">MTHKCLCFRLSVSHSSQSILARKQNTPYLKNFQIPTIYLLPGGFHPVVPSSNFFIALNNSWNQNMSDESRAVPETLGKRLERLKEKYREYKTRQPDAPEWFSREYNEKQRGTEDGILWTAPNDVRYPQCKATRHCFDYYVDYHRCIELLGAKHESCDFFRNVYMDLCPSEWVKVWDEQIKQGIFPGKFNR</sequence>
<gene>
    <name evidence="4" type="ORF">NOO_LOCUS4999</name>
</gene>
<accession>A0A182EAC5</accession>
<comment type="subcellular location">
    <subcellularLocation>
        <location evidence="1">Mitochondrion</location>
    </subcellularLocation>
</comment>
<dbReference type="SUPFAM" id="SSF47694">
    <property type="entry name" value="Cytochrome c oxidase subunit h"/>
    <property type="match status" value="1"/>
</dbReference>
<dbReference type="CDD" id="cd00926">
    <property type="entry name" value="Cyt_c_Oxidase_VIb"/>
    <property type="match status" value="1"/>
</dbReference>
<dbReference type="AlphaFoldDB" id="A0A182EAC5"/>
<dbReference type="InterPro" id="IPR048280">
    <property type="entry name" value="COX6B-like"/>
</dbReference>
<dbReference type="Gene3D" id="1.10.10.140">
    <property type="entry name" value="Cytochrome c oxidase, subunit VIb"/>
    <property type="match status" value="1"/>
</dbReference>
<evidence type="ECO:0000313" key="4">
    <source>
        <dbReference type="EMBL" id="VDK75598.1"/>
    </source>
</evidence>
<keyword evidence="5" id="KW-1185">Reference proteome</keyword>
<protein>
    <submittedName>
        <fullName evidence="6">Cytochrome c oxidase subunit VIb</fullName>
    </submittedName>
</protein>
<dbReference type="GO" id="GO:0005739">
    <property type="term" value="C:mitochondrion"/>
    <property type="evidence" value="ECO:0007669"/>
    <property type="project" value="UniProtKB-SubCell"/>
</dbReference>